<keyword evidence="2" id="KW-1185">Reference proteome</keyword>
<protein>
    <submittedName>
        <fullName evidence="1">Uncharacterized protein</fullName>
    </submittedName>
</protein>
<reference evidence="1" key="1">
    <citation type="journal article" date="2022" name="Int. J. Mol. Sci.">
        <title>Draft Genome of Tanacetum Coccineum: Genomic Comparison of Closely Related Tanacetum-Family Plants.</title>
        <authorList>
            <person name="Yamashiro T."/>
            <person name="Shiraishi A."/>
            <person name="Nakayama K."/>
            <person name="Satake H."/>
        </authorList>
    </citation>
    <scope>NUCLEOTIDE SEQUENCE</scope>
</reference>
<evidence type="ECO:0000313" key="2">
    <source>
        <dbReference type="Proteomes" id="UP001151760"/>
    </source>
</evidence>
<name>A0ABQ5FFM5_9ASTR</name>
<dbReference type="EMBL" id="BQNB010017297">
    <property type="protein sequence ID" value="GJT61557.1"/>
    <property type="molecule type" value="Genomic_DNA"/>
</dbReference>
<gene>
    <name evidence="1" type="ORF">Tco_1005090</name>
</gene>
<reference evidence="1" key="2">
    <citation type="submission" date="2022-01" db="EMBL/GenBank/DDBJ databases">
        <authorList>
            <person name="Yamashiro T."/>
            <person name="Shiraishi A."/>
            <person name="Satake H."/>
            <person name="Nakayama K."/>
        </authorList>
    </citation>
    <scope>NUCLEOTIDE SEQUENCE</scope>
</reference>
<proteinExistence type="predicted"/>
<sequence length="388" mass="43027">MSLEESDDLNIPDAKPVDPILEASSLPKFDMHLYKSSLTKTNVKWLTKCYGIPADLNSRVVPKGMTMDALPQRCHWALCSSLQQGRVVLMMVEFRCLPNFHGCKVAAGSLLLPSLARVLDDKEKKKKAEAKVAANASDADIQVEKVASKRCAGKEGASRKRRKVRLKTTLHPNSEHVLSPVPLNHPKPLKALANEEHVSTNTSAGQIDVLGTQIDEHVIPGPTVVRDESAIKRSWKLFCQSAQQQANALLRFEALTEEHDNLVYAHESCKDMKVRYKESKKELSSLQSAFDEEVSSYGRLSKDYDAVLAQEKGWEKYVIECGNGEMVRRMIINELLLCVGCTRALNTNGHWERPSALLLAKVARAYLLDLAGLQNVMPDETGPMPGGD</sequence>
<evidence type="ECO:0000313" key="1">
    <source>
        <dbReference type="EMBL" id="GJT61557.1"/>
    </source>
</evidence>
<dbReference type="Proteomes" id="UP001151760">
    <property type="component" value="Unassembled WGS sequence"/>
</dbReference>
<organism evidence="1 2">
    <name type="scientific">Tanacetum coccineum</name>
    <dbReference type="NCBI Taxonomy" id="301880"/>
    <lineage>
        <taxon>Eukaryota</taxon>
        <taxon>Viridiplantae</taxon>
        <taxon>Streptophyta</taxon>
        <taxon>Embryophyta</taxon>
        <taxon>Tracheophyta</taxon>
        <taxon>Spermatophyta</taxon>
        <taxon>Magnoliopsida</taxon>
        <taxon>eudicotyledons</taxon>
        <taxon>Gunneridae</taxon>
        <taxon>Pentapetalae</taxon>
        <taxon>asterids</taxon>
        <taxon>campanulids</taxon>
        <taxon>Asterales</taxon>
        <taxon>Asteraceae</taxon>
        <taxon>Asteroideae</taxon>
        <taxon>Anthemideae</taxon>
        <taxon>Anthemidinae</taxon>
        <taxon>Tanacetum</taxon>
    </lineage>
</organism>
<comment type="caution">
    <text evidence="1">The sequence shown here is derived from an EMBL/GenBank/DDBJ whole genome shotgun (WGS) entry which is preliminary data.</text>
</comment>
<accession>A0ABQ5FFM5</accession>